<evidence type="ECO:0000313" key="5">
    <source>
        <dbReference type="EMBL" id="PPZ92763.1"/>
    </source>
</evidence>
<dbReference type="InterPro" id="IPR011010">
    <property type="entry name" value="DNA_brk_join_enz"/>
</dbReference>
<dbReference type="Gene3D" id="1.10.443.10">
    <property type="entry name" value="Intergrase catalytic core"/>
    <property type="match status" value="1"/>
</dbReference>
<dbReference type="InterPro" id="IPR002104">
    <property type="entry name" value="Integrase_catalytic"/>
</dbReference>
<reference evidence="5 6" key="1">
    <citation type="submission" date="2018-02" db="EMBL/GenBank/DDBJ databases">
        <title>Draft genome sequence of bacterial isolates from marine environment.</title>
        <authorList>
            <person name="Singh S.K."/>
            <person name="Hill R."/>
            <person name="Major S."/>
            <person name="Cai H."/>
            <person name="Li Y."/>
        </authorList>
    </citation>
    <scope>NUCLEOTIDE SEQUENCE [LARGE SCALE GENOMIC DNA]</scope>
    <source>
        <strain evidence="5 6">IMET F</strain>
    </source>
</reference>
<evidence type="ECO:0000256" key="2">
    <source>
        <dbReference type="ARBA" id="ARBA00023125"/>
    </source>
</evidence>
<proteinExistence type="inferred from homology"/>
<feature type="domain" description="Tyr recombinase" evidence="4">
    <location>
        <begin position="219"/>
        <end position="396"/>
    </location>
</feature>
<accession>A0A2S7I880</accession>
<dbReference type="InterPro" id="IPR010998">
    <property type="entry name" value="Integrase_recombinase_N"/>
</dbReference>
<keyword evidence="3" id="KW-0233">DNA recombination</keyword>
<dbReference type="InterPro" id="IPR013762">
    <property type="entry name" value="Integrase-like_cat_sf"/>
</dbReference>
<dbReference type="Pfam" id="PF17293">
    <property type="entry name" value="Arm-DNA-bind_5"/>
    <property type="match status" value="1"/>
</dbReference>
<protein>
    <submittedName>
        <fullName evidence="5">Recombinase</fullName>
    </submittedName>
</protein>
<dbReference type="RefSeq" id="WP_104792561.1">
    <property type="nucleotide sequence ID" value="NZ_PTPZ01000001.1"/>
</dbReference>
<dbReference type="Pfam" id="PF13102">
    <property type="entry name" value="Phage_int_SAM_5"/>
    <property type="match status" value="1"/>
</dbReference>
<dbReference type="InterPro" id="IPR050090">
    <property type="entry name" value="Tyrosine_recombinase_XerCD"/>
</dbReference>
<evidence type="ECO:0000259" key="4">
    <source>
        <dbReference type="PROSITE" id="PS51898"/>
    </source>
</evidence>
<comment type="similarity">
    <text evidence="1">Belongs to the 'phage' integrase family.</text>
</comment>
<keyword evidence="2" id="KW-0238">DNA-binding</keyword>
<dbReference type="PANTHER" id="PTHR30349">
    <property type="entry name" value="PHAGE INTEGRASE-RELATED"/>
    <property type="match status" value="1"/>
</dbReference>
<evidence type="ECO:0000313" key="6">
    <source>
        <dbReference type="Proteomes" id="UP000238565"/>
    </source>
</evidence>
<comment type="caution">
    <text evidence="5">The sequence shown here is derived from an EMBL/GenBank/DDBJ whole genome shotgun (WGS) entry which is preliminary data.</text>
</comment>
<dbReference type="GO" id="GO:0006310">
    <property type="term" value="P:DNA recombination"/>
    <property type="evidence" value="ECO:0007669"/>
    <property type="project" value="UniProtKB-KW"/>
</dbReference>
<dbReference type="AlphaFoldDB" id="A0A2S7I880"/>
<dbReference type="GO" id="GO:0015074">
    <property type="term" value="P:DNA integration"/>
    <property type="evidence" value="ECO:0007669"/>
    <property type="project" value="InterPro"/>
</dbReference>
<dbReference type="PANTHER" id="PTHR30349:SF64">
    <property type="entry name" value="PROPHAGE INTEGRASE INTD-RELATED"/>
    <property type="match status" value="1"/>
</dbReference>
<dbReference type="EMBL" id="PTPZ01000001">
    <property type="protein sequence ID" value="PPZ92763.1"/>
    <property type="molecule type" value="Genomic_DNA"/>
</dbReference>
<dbReference type="GO" id="GO:0003677">
    <property type="term" value="F:DNA binding"/>
    <property type="evidence" value="ECO:0007669"/>
    <property type="project" value="UniProtKB-KW"/>
</dbReference>
<dbReference type="Pfam" id="PF00589">
    <property type="entry name" value="Phage_integrase"/>
    <property type="match status" value="1"/>
</dbReference>
<dbReference type="Proteomes" id="UP000238565">
    <property type="component" value="Unassembled WGS sequence"/>
</dbReference>
<sequence length="411" mass="47517">MNSTVSVLFYIKRAKVNKDGICPIYVRVTVNSKRFEFSSNKFVAPDKWSAEASKIKGNNEEARLINKHLELLKFQILEAENKLIIKNVPISADRLREELLGVNTTNRKLIPIFRDHNEKIKVLVGTEYSPGTLERYNTSLKHTQDFLMWKFQKGDIDIVDIDHAFITDYEFWLRSVRKCANNTAVKYIKNFKKIIRICMANGWLDKDPFINYKSKVKVVERVFLTHTEIQTLLNKSFVSERLELVRDIFIFSCFTGLAYVDVKKLTKENLNIGIDGHKWIFTHRQKTDTPSRIPILPTAEGILEKYKDHPQCINSNILLPILSNQKMNAYLKEIADVCEINKELTFHIARHTFATTVTLSNGVPIESVSKMLGHTNIKTTQHYAKILDQKISTDMQVLKDRLKDLVISKIS</sequence>
<dbReference type="InterPro" id="IPR025269">
    <property type="entry name" value="SAM-like_dom"/>
</dbReference>
<dbReference type="Gene3D" id="1.10.150.130">
    <property type="match status" value="1"/>
</dbReference>
<dbReference type="InterPro" id="IPR035386">
    <property type="entry name" value="Arm-DNA-bind_5"/>
</dbReference>
<dbReference type="CDD" id="cd01185">
    <property type="entry name" value="INTN1_C_like"/>
    <property type="match status" value="1"/>
</dbReference>
<evidence type="ECO:0000256" key="1">
    <source>
        <dbReference type="ARBA" id="ARBA00008857"/>
    </source>
</evidence>
<evidence type="ECO:0000256" key="3">
    <source>
        <dbReference type="ARBA" id="ARBA00023172"/>
    </source>
</evidence>
<name>A0A2S7I880_9FLAO</name>
<dbReference type="PROSITE" id="PS51898">
    <property type="entry name" value="TYR_RECOMBINASE"/>
    <property type="match status" value="1"/>
</dbReference>
<gene>
    <name evidence="5" type="ORF">C3729_01790</name>
</gene>
<organism evidence="5 6">
    <name type="scientific">Cloacibacterium normanense</name>
    <dbReference type="NCBI Taxonomy" id="237258"/>
    <lineage>
        <taxon>Bacteria</taxon>
        <taxon>Pseudomonadati</taxon>
        <taxon>Bacteroidota</taxon>
        <taxon>Flavobacteriia</taxon>
        <taxon>Flavobacteriales</taxon>
        <taxon>Weeksellaceae</taxon>
    </lineage>
</organism>
<dbReference type="SUPFAM" id="SSF56349">
    <property type="entry name" value="DNA breaking-rejoining enzymes"/>
    <property type="match status" value="1"/>
</dbReference>